<proteinExistence type="predicted"/>
<dbReference type="Proteomes" id="UP000245712">
    <property type="component" value="Unassembled WGS sequence"/>
</dbReference>
<gene>
    <name evidence="1" type="ORF">C7402_106383</name>
</gene>
<dbReference type="RefSeq" id="WP_224042972.1">
    <property type="nucleotide sequence ID" value="NZ_CAJZAT010000185.1"/>
</dbReference>
<evidence type="ECO:0000313" key="2">
    <source>
        <dbReference type="Proteomes" id="UP000245712"/>
    </source>
</evidence>
<keyword evidence="2" id="KW-1185">Reference proteome</keyword>
<sequence>MLFLGSYYDIFDENQRHTYLFWPSLRQSFYLSLVSPLMFDPARHYSFGTNRHFTEITRDEIDDITTAMQLARRTFLDGGGTMRALSVASDSDLRAVLGKIDMFGGGWTRWQQLHNYRDLWDAVFRAIREGELIFVPEHEDLRACVKAIQDDRKRKPALGAQRPQDNNPYATVQQMMGKPPRMSENPVRPFWATGSTQLSDAQPFEYTSEALSGDVQEIAASTNNPRYAAKMLGYDQNTFSDMLHVFKPANGLGPADNVIFHDDGSVEFKRRILDDNIHNYAP</sequence>
<comment type="caution">
    <text evidence="1">The sequence shown here is derived from an EMBL/GenBank/DDBJ whole genome shotgun (WGS) entry which is preliminary data.</text>
</comment>
<evidence type="ECO:0000313" key="1">
    <source>
        <dbReference type="EMBL" id="PVX83964.1"/>
    </source>
</evidence>
<reference evidence="1 2" key="1">
    <citation type="submission" date="2018-05" db="EMBL/GenBank/DDBJ databases">
        <title>Genomic Encyclopedia of Type Strains, Phase IV (KMG-V): Genome sequencing to study the core and pangenomes of soil and plant-associated prokaryotes.</title>
        <authorList>
            <person name="Whitman W."/>
        </authorList>
    </citation>
    <scope>NUCLEOTIDE SEQUENCE [LARGE SCALE GENOMIC DNA]</scope>
    <source>
        <strain evidence="1 2">SCZa-39</strain>
    </source>
</reference>
<dbReference type="EMBL" id="QEOB01000006">
    <property type="protein sequence ID" value="PVX83964.1"/>
    <property type="molecule type" value="Genomic_DNA"/>
</dbReference>
<organism evidence="1 2">
    <name type="scientific">Paraburkholderia unamae</name>
    <dbReference type="NCBI Taxonomy" id="219649"/>
    <lineage>
        <taxon>Bacteria</taxon>
        <taxon>Pseudomonadati</taxon>
        <taxon>Pseudomonadota</taxon>
        <taxon>Betaproteobacteria</taxon>
        <taxon>Burkholderiales</taxon>
        <taxon>Burkholderiaceae</taxon>
        <taxon>Paraburkholderia</taxon>
    </lineage>
</organism>
<protein>
    <submittedName>
        <fullName evidence="1">Uncharacterized protein</fullName>
    </submittedName>
</protein>
<name>A0ABX5KR44_9BURK</name>
<accession>A0ABX5KR44</accession>